<dbReference type="InterPro" id="IPR014710">
    <property type="entry name" value="RmlC-like_jellyroll"/>
</dbReference>
<sequence length="133" mass="15353">MIPFQKKIEKPWGWEILLSPPKSPVTAKILHLNADSRFSLQYHEEKEEILILVRGEAKLILGEIKEVGELKEEIMVKECGYFIPKGLVHRCLGITDCDIFESSTPETGTTVRLEDDYHRSDETEEDRLKNRAN</sequence>
<comment type="caution">
    <text evidence="1">The sequence shown here is derived from an EMBL/GenBank/DDBJ whole genome shotgun (WGS) entry which is preliminary data.</text>
</comment>
<dbReference type="Gene3D" id="2.60.120.10">
    <property type="entry name" value="Jelly Rolls"/>
    <property type="match status" value="1"/>
</dbReference>
<protein>
    <submittedName>
        <fullName evidence="1">Cupin</fullName>
    </submittedName>
</protein>
<dbReference type="AlphaFoldDB" id="A0A2M7BBP6"/>
<name>A0A2M7BBP6_9BACT</name>
<proteinExistence type="predicted"/>
<gene>
    <name evidence="1" type="ORF">COS54_02930</name>
</gene>
<dbReference type="InterPro" id="IPR011051">
    <property type="entry name" value="RmlC_Cupin_sf"/>
</dbReference>
<dbReference type="SUPFAM" id="SSF51182">
    <property type="entry name" value="RmlC-like cupins"/>
    <property type="match status" value="1"/>
</dbReference>
<organism evidence="1 2">
    <name type="scientific">Candidatus Shapirobacteria bacterium CG03_land_8_20_14_0_80_39_12</name>
    <dbReference type="NCBI Taxonomy" id="1974879"/>
    <lineage>
        <taxon>Bacteria</taxon>
        <taxon>Candidatus Shapironibacteriota</taxon>
    </lineage>
</organism>
<reference evidence="2" key="1">
    <citation type="submission" date="2017-09" db="EMBL/GenBank/DDBJ databases">
        <title>Depth-based differentiation of microbial function through sediment-hosted aquifers and enrichment of novel symbionts in the deep terrestrial subsurface.</title>
        <authorList>
            <person name="Probst A.J."/>
            <person name="Ladd B."/>
            <person name="Jarett J.K."/>
            <person name="Geller-Mcgrath D.E."/>
            <person name="Sieber C.M.K."/>
            <person name="Emerson J.B."/>
            <person name="Anantharaman K."/>
            <person name="Thomas B.C."/>
            <person name="Malmstrom R."/>
            <person name="Stieglmeier M."/>
            <person name="Klingl A."/>
            <person name="Woyke T."/>
            <person name="Ryan C.M."/>
            <person name="Banfield J.F."/>
        </authorList>
    </citation>
    <scope>NUCLEOTIDE SEQUENCE [LARGE SCALE GENOMIC DNA]</scope>
</reference>
<evidence type="ECO:0000313" key="2">
    <source>
        <dbReference type="Proteomes" id="UP000229631"/>
    </source>
</evidence>
<dbReference type="Proteomes" id="UP000229631">
    <property type="component" value="Unassembled WGS sequence"/>
</dbReference>
<dbReference type="EMBL" id="PEVC01000051">
    <property type="protein sequence ID" value="PIV00525.1"/>
    <property type="molecule type" value="Genomic_DNA"/>
</dbReference>
<evidence type="ECO:0000313" key="1">
    <source>
        <dbReference type="EMBL" id="PIV00525.1"/>
    </source>
</evidence>
<accession>A0A2M7BBP6</accession>